<dbReference type="InterPro" id="IPR006096">
    <property type="entry name" value="Glu/Leu/Phe/Val/Trp_DH_C"/>
</dbReference>
<name>A0A6J3LY00_9PEZI</name>
<protein>
    <recommendedName>
        <fullName evidence="4">NAD-specific glutamate dehydrogenase</fullName>
        <ecNumber evidence="4">1.4.1.2</ecNumber>
    </recommendedName>
</protein>
<keyword evidence="2 4" id="KW-0560">Oxidoreductase</keyword>
<dbReference type="InterPro" id="IPR055480">
    <property type="entry name" value="NAD-GDH_N"/>
</dbReference>
<dbReference type="PROSITE" id="PS00074">
    <property type="entry name" value="GLFV_DEHYDROGENASE"/>
    <property type="match status" value="1"/>
</dbReference>
<comment type="catalytic activity">
    <reaction evidence="4">
        <text>L-glutamate + NAD(+) + H2O = 2-oxoglutarate + NH4(+) + NADH + H(+)</text>
        <dbReference type="Rhea" id="RHEA:15133"/>
        <dbReference type="ChEBI" id="CHEBI:15377"/>
        <dbReference type="ChEBI" id="CHEBI:15378"/>
        <dbReference type="ChEBI" id="CHEBI:16810"/>
        <dbReference type="ChEBI" id="CHEBI:28938"/>
        <dbReference type="ChEBI" id="CHEBI:29985"/>
        <dbReference type="ChEBI" id="CHEBI:57540"/>
        <dbReference type="ChEBI" id="CHEBI:57945"/>
        <dbReference type="EC" id="1.4.1.2"/>
    </reaction>
</comment>
<keyword evidence="3 4" id="KW-0520">NAD</keyword>
<comment type="similarity">
    <text evidence="1 4">Belongs to the Glu/Leu/Phe/Val dehydrogenases family.</text>
</comment>
<dbReference type="InterPro" id="IPR046346">
    <property type="entry name" value="Aminoacid_DH-like_N_sf"/>
</dbReference>
<dbReference type="GeneID" id="54363197"/>
<dbReference type="RefSeq" id="XP_033457652.1">
    <property type="nucleotide sequence ID" value="XM_033605397.1"/>
</dbReference>
<reference evidence="8" key="2">
    <citation type="submission" date="2020-04" db="EMBL/GenBank/DDBJ databases">
        <authorList>
            <consortium name="NCBI Genome Project"/>
        </authorList>
    </citation>
    <scope>NUCLEOTIDE SEQUENCE</scope>
    <source>
        <strain evidence="8">CBS 342.82</strain>
    </source>
</reference>
<dbReference type="InterPro" id="IPR056365">
    <property type="entry name" value="NAD-GDH_2nd"/>
</dbReference>
<dbReference type="PANTHER" id="PTHR11606:SF24">
    <property type="entry name" value="NAD-SPECIFIC GLUTAMATE DEHYDROGENASE"/>
    <property type="match status" value="1"/>
</dbReference>
<evidence type="ECO:0000256" key="2">
    <source>
        <dbReference type="ARBA" id="ARBA00023002"/>
    </source>
</evidence>
<dbReference type="GO" id="GO:0005739">
    <property type="term" value="C:mitochondrion"/>
    <property type="evidence" value="ECO:0007669"/>
    <property type="project" value="UniProtKB-UniRule"/>
</dbReference>
<dbReference type="SUPFAM" id="SSF53223">
    <property type="entry name" value="Aminoacid dehydrogenase-like, N-terminal domain"/>
    <property type="match status" value="1"/>
</dbReference>
<dbReference type="PIRSF" id="PIRSF000184">
    <property type="entry name" value="GDH_NAD"/>
    <property type="match status" value="1"/>
</dbReference>
<dbReference type="Pfam" id="PF00208">
    <property type="entry name" value="ELFV_dehydrog"/>
    <property type="match status" value="1"/>
</dbReference>
<dbReference type="Gene3D" id="3.40.50.720">
    <property type="entry name" value="NAD(P)-binding Rossmann-like Domain"/>
    <property type="match status" value="1"/>
</dbReference>
<dbReference type="InterPro" id="IPR036291">
    <property type="entry name" value="NAD(P)-bd_dom_sf"/>
</dbReference>
<dbReference type="GO" id="GO:0006538">
    <property type="term" value="P:L-glutamate catabolic process"/>
    <property type="evidence" value="ECO:0007669"/>
    <property type="project" value="UniProtKB-UniRule"/>
</dbReference>
<accession>A0A6J3LY00</accession>
<dbReference type="InterPro" id="IPR033524">
    <property type="entry name" value="Glu/Leu/Phe/Val_DH_AS"/>
</dbReference>
<keyword evidence="7" id="KW-1185">Reference proteome</keyword>
<gene>
    <name evidence="8" type="ORF">K489DRAFT_382544</name>
</gene>
<dbReference type="EC" id="1.4.1.2" evidence="4"/>
<dbReference type="SMART" id="SM00839">
    <property type="entry name" value="ELFV_dehydrog"/>
    <property type="match status" value="1"/>
</dbReference>
<dbReference type="Pfam" id="PF23152">
    <property type="entry name" value="GDH_2nd"/>
    <property type="match status" value="1"/>
</dbReference>
<feature type="domain" description="Glutamate/phenylalanine/leucine/valine/L-tryptophan dehydrogenase C-terminal" evidence="6">
    <location>
        <begin position="687"/>
        <end position="989"/>
    </location>
</feature>
<evidence type="ECO:0000313" key="8">
    <source>
        <dbReference type="RefSeq" id="XP_033457652.1"/>
    </source>
</evidence>
<dbReference type="OrthoDB" id="184415at2759"/>
<evidence type="ECO:0000256" key="4">
    <source>
        <dbReference type="PIRNR" id="PIRNR000184"/>
    </source>
</evidence>
<dbReference type="AlphaFoldDB" id="A0A6J3LY00"/>
<dbReference type="Pfam" id="PF23147">
    <property type="entry name" value="GDH2_N"/>
    <property type="match status" value="1"/>
</dbReference>
<dbReference type="InterPro" id="IPR016210">
    <property type="entry name" value="NAD-GDH_euk"/>
</dbReference>
<evidence type="ECO:0000259" key="6">
    <source>
        <dbReference type="SMART" id="SM00839"/>
    </source>
</evidence>
<organism evidence="8">
    <name type="scientific">Dissoconium aciculare CBS 342.82</name>
    <dbReference type="NCBI Taxonomy" id="1314786"/>
    <lineage>
        <taxon>Eukaryota</taxon>
        <taxon>Fungi</taxon>
        <taxon>Dikarya</taxon>
        <taxon>Ascomycota</taxon>
        <taxon>Pezizomycotina</taxon>
        <taxon>Dothideomycetes</taxon>
        <taxon>Dothideomycetidae</taxon>
        <taxon>Mycosphaerellales</taxon>
        <taxon>Dissoconiaceae</taxon>
        <taxon>Dissoconium</taxon>
    </lineage>
</organism>
<feature type="compositionally biased region" description="Polar residues" evidence="5">
    <location>
        <begin position="821"/>
        <end position="835"/>
    </location>
</feature>
<dbReference type="GO" id="GO:0004352">
    <property type="term" value="F:glutamate dehydrogenase (NAD+) activity"/>
    <property type="evidence" value="ECO:0007669"/>
    <property type="project" value="UniProtKB-UniRule"/>
</dbReference>
<evidence type="ECO:0000313" key="7">
    <source>
        <dbReference type="Proteomes" id="UP000504637"/>
    </source>
</evidence>
<reference evidence="8" key="3">
    <citation type="submission" date="2025-08" db="UniProtKB">
        <authorList>
            <consortium name="RefSeq"/>
        </authorList>
    </citation>
    <scope>IDENTIFICATION</scope>
    <source>
        <strain evidence="8">CBS 342.82</strain>
    </source>
</reference>
<evidence type="ECO:0000256" key="1">
    <source>
        <dbReference type="ARBA" id="ARBA00006382"/>
    </source>
</evidence>
<dbReference type="SUPFAM" id="SSF51735">
    <property type="entry name" value="NAD(P)-binding Rossmann-fold domains"/>
    <property type="match status" value="1"/>
</dbReference>
<feature type="region of interest" description="Disordered" evidence="5">
    <location>
        <begin position="816"/>
        <end position="836"/>
    </location>
</feature>
<sequence length="1111" mass="123300">MVTITSAPGPDPLAYTAQKNGLLDHRKPSPQPTHLGVPMTHRSHTVQDNGSGYDAPKFEGKGQQMETVMDQIEQKGFIPSDLVEAETRWFYDDLGIDDMYFSTETVEAVVSHIHSLYAAKIAAYARDDHKVEIRLDKEAADHAVYIDTSIPGVSAQDGSQFEKRLEKKYLDASSGAQSFRMESFRSPSKLPNTDQSLRCYFIYQSSFKNPKPSPDETSVEVLGDERFLSKATANTKAIYQSVLDDILMRAGPVIDMYDVEGTREKRLVVGFKHGSAIGLFAALSDLYHYYGLTSSRKYIEQFSNGITILSIYLRPAENIKTNHPPIEASIHQVMKEVSLLYCIPQSRFQLQFSSGQLSLQEATYAHCVWVFTHHFLNRLGNEYNTLTTLLDPNNSVHAELLSRLKKRLRSETFTAEYVLDIISSYPELVRSLYLAFANKHYVHTRGDKDDFLPTLSYLRMKVVPVLSDDALQSLITRTAVNEHHQMVMSAFCIFNQAVLKTNFYTPTKVALSFRLNPSFLPIQEYPQPLYGMFLVIASEFRGFHLRFRDVARGGIRIVKSRSTEAYAINARSLFDENYNLANTQQRKNKDIPEGGSKGVILLDPQHQDKATGAFEKYIDSILDLLLPATSPGIKDPIVDLHGKQEILFMGPDENTADLVDWATEHARLRGAPWWKSFFTGKSPRLGGIPHDVYGMTTLSVREYVQGIYREKGMDETQVRKLQTGGPDGDLGSNEILLGREKYVAVVDGSGVLVDPQGIDREELLRLAKSRKMIVNFDTSRLSTTGYRVLVEDTNITLPSGEVVLNGTSFRNTFHLRPGEADNQTDAATNGDTPASSIPPITLFVPCGGRPESIDSTTVTQLIDPKTNKSLIPYIVEGANLFLTQDAKLRLEKAGCVIFKDASANKGGVTSSSLEVLAALAFDDDGFRRHMCCDVLPTPTDANGLPTSTKENLAPPPAFYKSYVAQVQSIIRQNARLEFSALWRAHESTGTPFSILSDRLSAAIIAMDEELQARTELWEDTALRTSVLSDALPAVLVEAVGGLEKVLARVPQNYLRAIFGSYLASRFVYSMGIDASPVSFWAFMRDRVVKAAADAAAGAASAPAAVTNGHQF</sequence>
<evidence type="ECO:0000256" key="5">
    <source>
        <dbReference type="SAM" id="MobiDB-lite"/>
    </source>
</evidence>
<proteinExistence type="inferred from homology"/>
<comment type="function">
    <text evidence="4">NAD(+)-dependent glutamate dehydrogenase which degrades glutamate to ammonia and alpha-ketoglutarate.</text>
</comment>
<dbReference type="Proteomes" id="UP000504637">
    <property type="component" value="Unplaced"/>
</dbReference>
<dbReference type="PANTHER" id="PTHR11606">
    <property type="entry name" value="GLUTAMATE DEHYDROGENASE"/>
    <property type="match status" value="1"/>
</dbReference>
<reference evidence="8" key="1">
    <citation type="submission" date="2020-01" db="EMBL/GenBank/DDBJ databases">
        <authorList>
            <consortium name="DOE Joint Genome Institute"/>
            <person name="Haridas S."/>
            <person name="Albert R."/>
            <person name="Binder M."/>
            <person name="Bloem J."/>
            <person name="Labutti K."/>
            <person name="Salamov A."/>
            <person name="Andreopoulos B."/>
            <person name="Baker S.E."/>
            <person name="Barry K."/>
            <person name="Bills G."/>
            <person name="Bluhm B.H."/>
            <person name="Cannon C."/>
            <person name="Castanera R."/>
            <person name="Culley D.E."/>
            <person name="Daum C."/>
            <person name="Ezra D."/>
            <person name="Gonzalez J.B."/>
            <person name="Henrissat B."/>
            <person name="Kuo A."/>
            <person name="Liang C."/>
            <person name="Lipzen A."/>
            <person name="Lutzoni F."/>
            <person name="Magnuson J."/>
            <person name="Mondo S."/>
            <person name="Nolan M."/>
            <person name="Ohm R."/>
            <person name="Pangilinan J."/>
            <person name="Park H.-J."/>
            <person name="Ramirez L."/>
            <person name="Alfaro M."/>
            <person name="Sun H."/>
            <person name="Tritt A."/>
            <person name="Yoshinaga Y."/>
            <person name="Zwiers L.-H."/>
            <person name="Turgeon B.G."/>
            <person name="Goodwin S.B."/>
            <person name="Spatafora J.W."/>
            <person name="Crous P.W."/>
            <person name="Grigoriev I.V."/>
        </authorList>
    </citation>
    <scope>NUCLEOTIDE SEQUENCE</scope>
    <source>
        <strain evidence="8">CBS 342.82</strain>
    </source>
</reference>
<evidence type="ECO:0000256" key="3">
    <source>
        <dbReference type="ARBA" id="ARBA00023027"/>
    </source>
</evidence>